<dbReference type="EMBL" id="BMLK01000046">
    <property type="protein sequence ID" value="GGN62355.1"/>
    <property type="molecule type" value="Genomic_DNA"/>
</dbReference>
<accession>A0ABQ2K015</accession>
<evidence type="ECO:0000313" key="1">
    <source>
        <dbReference type="EMBL" id="GGN62355.1"/>
    </source>
</evidence>
<protein>
    <submittedName>
        <fullName evidence="1">Uncharacterized protein</fullName>
    </submittedName>
</protein>
<gene>
    <name evidence="1" type="ORF">GCM10011349_45980</name>
</gene>
<organism evidence="1 2">
    <name type="scientific">Novosphingobium indicum</name>
    <dbReference type="NCBI Taxonomy" id="462949"/>
    <lineage>
        <taxon>Bacteria</taxon>
        <taxon>Pseudomonadati</taxon>
        <taxon>Pseudomonadota</taxon>
        <taxon>Alphaproteobacteria</taxon>
        <taxon>Sphingomonadales</taxon>
        <taxon>Sphingomonadaceae</taxon>
        <taxon>Novosphingobium</taxon>
    </lineage>
</organism>
<dbReference type="Proteomes" id="UP000605099">
    <property type="component" value="Unassembled WGS sequence"/>
</dbReference>
<evidence type="ECO:0000313" key="2">
    <source>
        <dbReference type="Proteomes" id="UP000605099"/>
    </source>
</evidence>
<proteinExistence type="predicted"/>
<name>A0ABQ2K015_9SPHN</name>
<sequence length="82" mass="8969">MGIERHSKLVFADFDQIGQPVGKTKHHQNVTERAYADARISFLQAGYGTWRSARAHGQIGHRDASAQARAAQISAKPLKGVT</sequence>
<comment type="caution">
    <text evidence="1">The sequence shown here is derived from an EMBL/GenBank/DDBJ whole genome shotgun (WGS) entry which is preliminary data.</text>
</comment>
<keyword evidence="2" id="KW-1185">Reference proteome</keyword>
<reference evidence="2" key="1">
    <citation type="journal article" date="2019" name="Int. J. Syst. Evol. Microbiol.">
        <title>The Global Catalogue of Microorganisms (GCM) 10K type strain sequencing project: providing services to taxonomists for standard genome sequencing and annotation.</title>
        <authorList>
            <consortium name="The Broad Institute Genomics Platform"/>
            <consortium name="The Broad Institute Genome Sequencing Center for Infectious Disease"/>
            <person name="Wu L."/>
            <person name="Ma J."/>
        </authorList>
    </citation>
    <scope>NUCLEOTIDE SEQUENCE [LARGE SCALE GENOMIC DNA]</scope>
    <source>
        <strain evidence="2">CGMCC 1.6784</strain>
    </source>
</reference>